<proteinExistence type="predicted"/>
<evidence type="ECO:0000313" key="2">
    <source>
        <dbReference type="EMBL" id="GGZ17102.1"/>
    </source>
</evidence>
<protein>
    <submittedName>
        <fullName evidence="2">Uncharacterized protein</fullName>
    </submittedName>
</protein>
<evidence type="ECO:0000313" key="3">
    <source>
        <dbReference type="Proteomes" id="UP000630936"/>
    </source>
</evidence>
<reference evidence="2" key="1">
    <citation type="journal article" date="2014" name="Int. J. Syst. Evol. Microbiol.">
        <title>Complete genome sequence of Corynebacterium casei LMG S-19264T (=DSM 44701T), isolated from a smear-ripened cheese.</title>
        <authorList>
            <consortium name="US DOE Joint Genome Institute (JGI-PGF)"/>
            <person name="Walter F."/>
            <person name="Albersmeier A."/>
            <person name="Kalinowski J."/>
            <person name="Ruckert C."/>
        </authorList>
    </citation>
    <scope>NUCLEOTIDE SEQUENCE</scope>
    <source>
        <strain evidence="2">JCM 4988</strain>
    </source>
</reference>
<organism evidence="2 3">
    <name type="scientific">Streptomyces inusitatus</name>
    <dbReference type="NCBI Taxonomy" id="68221"/>
    <lineage>
        <taxon>Bacteria</taxon>
        <taxon>Bacillati</taxon>
        <taxon>Actinomycetota</taxon>
        <taxon>Actinomycetes</taxon>
        <taxon>Kitasatosporales</taxon>
        <taxon>Streptomycetaceae</taxon>
        <taxon>Streptomyces</taxon>
    </lineage>
</organism>
<gene>
    <name evidence="2" type="ORF">GCM10010387_07180</name>
</gene>
<feature type="compositionally biased region" description="Basic and acidic residues" evidence="1">
    <location>
        <begin position="15"/>
        <end position="25"/>
    </location>
</feature>
<name>A0A918PPE8_9ACTN</name>
<keyword evidence="3" id="KW-1185">Reference proteome</keyword>
<accession>A0A918PPE8</accession>
<dbReference type="Proteomes" id="UP000630936">
    <property type="component" value="Unassembled WGS sequence"/>
</dbReference>
<evidence type="ECO:0000256" key="1">
    <source>
        <dbReference type="SAM" id="MobiDB-lite"/>
    </source>
</evidence>
<feature type="region of interest" description="Disordered" evidence="1">
    <location>
        <begin position="1"/>
        <end position="39"/>
    </location>
</feature>
<dbReference type="AlphaFoldDB" id="A0A918PPE8"/>
<comment type="caution">
    <text evidence="2">The sequence shown here is derived from an EMBL/GenBank/DDBJ whole genome shotgun (WGS) entry which is preliminary data.</text>
</comment>
<sequence length="90" mass="9520">MPGVHCPVSGAAALDARRDRDRPPEPRSGGHVSSPDQERRIFRDLIRALSGDGDVDVLMSTHDVAGLAEESDHVTVLTAGAVRFTGTTAD</sequence>
<reference evidence="2" key="2">
    <citation type="submission" date="2020-09" db="EMBL/GenBank/DDBJ databases">
        <authorList>
            <person name="Sun Q."/>
            <person name="Ohkuma M."/>
        </authorList>
    </citation>
    <scope>NUCLEOTIDE SEQUENCE</scope>
    <source>
        <strain evidence="2">JCM 4988</strain>
    </source>
</reference>
<dbReference type="EMBL" id="BMWG01000001">
    <property type="protein sequence ID" value="GGZ17102.1"/>
    <property type="molecule type" value="Genomic_DNA"/>
</dbReference>